<dbReference type="Pfam" id="PF08241">
    <property type="entry name" value="Methyltransf_11"/>
    <property type="match status" value="1"/>
</dbReference>
<dbReference type="CDD" id="cd02440">
    <property type="entry name" value="AdoMet_MTases"/>
    <property type="match status" value="1"/>
</dbReference>
<proteinExistence type="predicted"/>
<evidence type="ECO:0000313" key="3">
    <source>
        <dbReference type="EMBL" id="CAE8626436.1"/>
    </source>
</evidence>
<dbReference type="OMA" id="DMYASAN"/>
<evidence type="ECO:0000259" key="2">
    <source>
        <dbReference type="Pfam" id="PF08241"/>
    </source>
</evidence>
<dbReference type="InterPro" id="IPR050447">
    <property type="entry name" value="Erg6_SMT_methyltransf"/>
</dbReference>
<feature type="domain" description="Methyltransferase type 11" evidence="2">
    <location>
        <begin position="109"/>
        <end position="210"/>
    </location>
</feature>
<dbReference type="GO" id="GO:0008757">
    <property type="term" value="F:S-adenosylmethionine-dependent methyltransferase activity"/>
    <property type="evidence" value="ECO:0007669"/>
    <property type="project" value="InterPro"/>
</dbReference>
<dbReference type="AlphaFoldDB" id="A0A813GQQ3"/>
<keyword evidence="1" id="KW-0808">Transferase</keyword>
<dbReference type="OrthoDB" id="8300214at2759"/>
<accession>A0A813GQQ3</accession>
<evidence type="ECO:0000256" key="1">
    <source>
        <dbReference type="ARBA" id="ARBA00022679"/>
    </source>
</evidence>
<protein>
    <recommendedName>
        <fullName evidence="2">Methyltransferase type 11 domain-containing protein</fullName>
    </recommendedName>
</protein>
<sequence length="359" mass="39359">MIFKAGVANHVRACRARYLADSFWKQVRPRPRTLASQAGSGQQMTAGVMYNWRVAAVHNALARRGKAEGPLTIEDLTSLGHLDQYHYLGTEACDELIQVLGLEPGVTVLDVGSGIGGPARYIAHQSGCSVTGVELQADLAEEATALTKRVGLQDRVDFLIGDFADVCRSRAVLERFDHVTSLLTFCHFPNRADGLKVSWEALKPGGTVFFEDLTLMGPAFTEQEQRDLAEVVGCPSVTSPAVYVEDLQKAGFVDIEVVDMSAPWKTWTKARHVGFRQAQEETVKLHGLSLFESRCAFYEVIDRLFQGNLGGVRITARKRGVAEEKLYRGRASTVSTGTTHGTPSLNEFGITVDATYSKY</sequence>
<dbReference type="PANTHER" id="PTHR44068:SF11">
    <property type="entry name" value="GERANYL DIPHOSPHATE 2-C-METHYLTRANSFERASE"/>
    <property type="match status" value="1"/>
</dbReference>
<evidence type="ECO:0000313" key="4">
    <source>
        <dbReference type="Proteomes" id="UP000654075"/>
    </source>
</evidence>
<dbReference type="InterPro" id="IPR013216">
    <property type="entry name" value="Methyltransf_11"/>
</dbReference>
<reference evidence="3" key="1">
    <citation type="submission" date="2021-02" db="EMBL/GenBank/DDBJ databases">
        <authorList>
            <person name="Dougan E. K."/>
            <person name="Rhodes N."/>
            <person name="Thang M."/>
            <person name="Chan C."/>
        </authorList>
    </citation>
    <scope>NUCLEOTIDE SEQUENCE</scope>
</reference>
<dbReference type="PANTHER" id="PTHR44068">
    <property type="entry name" value="ZGC:194242"/>
    <property type="match status" value="1"/>
</dbReference>
<dbReference type="Gene3D" id="3.40.50.150">
    <property type="entry name" value="Vaccinia Virus protein VP39"/>
    <property type="match status" value="1"/>
</dbReference>
<gene>
    <name evidence="3" type="ORF">PGLA1383_LOCUS43365</name>
</gene>
<organism evidence="3 4">
    <name type="scientific">Polarella glacialis</name>
    <name type="common">Dinoflagellate</name>
    <dbReference type="NCBI Taxonomy" id="89957"/>
    <lineage>
        <taxon>Eukaryota</taxon>
        <taxon>Sar</taxon>
        <taxon>Alveolata</taxon>
        <taxon>Dinophyceae</taxon>
        <taxon>Suessiales</taxon>
        <taxon>Suessiaceae</taxon>
        <taxon>Polarella</taxon>
    </lineage>
</organism>
<dbReference type="SUPFAM" id="SSF53335">
    <property type="entry name" value="S-adenosyl-L-methionine-dependent methyltransferases"/>
    <property type="match status" value="1"/>
</dbReference>
<keyword evidence="4" id="KW-1185">Reference proteome</keyword>
<comment type="caution">
    <text evidence="3">The sequence shown here is derived from an EMBL/GenBank/DDBJ whole genome shotgun (WGS) entry which is preliminary data.</text>
</comment>
<dbReference type="Proteomes" id="UP000654075">
    <property type="component" value="Unassembled WGS sequence"/>
</dbReference>
<name>A0A813GQQ3_POLGL</name>
<dbReference type="InterPro" id="IPR029063">
    <property type="entry name" value="SAM-dependent_MTases_sf"/>
</dbReference>
<dbReference type="EMBL" id="CAJNNV010028971">
    <property type="protein sequence ID" value="CAE8626436.1"/>
    <property type="molecule type" value="Genomic_DNA"/>
</dbReference>